<evidence type="ECO:0000259" key="1">
    <source>
        <dbReference type="Pfam" id="PF16297"/>
    </source>
</evidence>
<organism evidence="2 3">
    <name type="scientific">Gopherus evgoodei</name>
    <name type="common">Goodes thornscrub tortoise</name>
    <dbReference type="NCBI Taxonomy" id="1825980"/>
    <lineage>
        <taxon>Eukaryota</taxon>
        <taxon>Metazoa</taxon>
        <taxon>Chordata</taxon>
        <taxon>Craniata</taxon>
        <taxon>Vertebrata</taxon>
        <taxon>Euteleostomi</taxon>
        <taxon>Archelosauria</taxon>
        <taxon>Testudinata</taxon>
        <taxon>Testudines</taxon>
        <taxon>Cryptodira</taxon>
        <taxon>Durocryptodira</taxon>
        <taxon>Testudinoidea</taxon>
        <taxon>Testudinidae</taxon>
        <taxon>Gopherus</taxon>
    </lineage>
</organism>
<reference evidence="2" key="2">
    <citation type="submission" date="2025-09" db="UniProtKB">
        <authorList>
            <consortium name="Ensembl"/>
        </authorList>
    </citation>
    <scope>IDENTIFICATION</scope>
</reference>
<reference evidence="2" key="1">
    <citation type="submission" date="2025-08" db="UniProtKB">
        <authorList>
            <consortium name="Ensembl"/>
        </authorList>
    </citation>
    <scope>IDENTIFICATION</scope>
</reference>
<name>A0A8C4YBK4_9SAUR</name>
<feature type="domain" description="DUF4939" evidence="1">
    <location>
        <begin position="8"/>
        <end position="89"/>
    </location>
</feature>
<protein>
    <recommendedName>
        <fullName evidence="1">DUF4939 domain-containing protein</fullName>
    </recommendedName>
</protein>
<accession>A0A8C4YBK4</accession>
<evidence type="ECO:0000313" key="2">
    <source>
        <dbReference type="Ensembl" id="ENSGEVP00005022967.1"/>
    </source>
</evidence>
<dbReference type="GeneTree" id="ENSGT00990000205100"/>
<sequence length="93" mass="10649">GLPCPKQRPAISLPEEFDRNCRQFWGFMNQCHLQFLMRLKIYSSDQFKVALVVSLLTGNALDYVSPQLEGHSPVLLNQDAFLQSIITIFDDPH</sequence>
<dbReference type="AlphaFoldDB" id="A0A8C4YBK4"/>
<proteinExistence type="predicted"/>
<dbReference type="Ensembl" id="ENSGEVT00005024151.1">
    <property type="protein sequence ID" value="ENSGEVP00005022967.1"/>
    <property type="gene ID" value="ENSGEVG00005016338.1"/>
</dbReference>
<dbReference type="OrthoDB" id="9827795at2759"/>
<keyword evidence="3" id="KW-1185">Reference proteome</keyword>
<dbReference type="Proteomes" id="UP000694390">
    <property type="component" value="Unassembled WGS sequence"/>
</dbReference>
<dbReference type="InterPro" id="IPR032549">
    <property type="entry name" value="DUF4939"/>
</dbReference>
<evidence type="ECO:0000313" key="3">
    <source>
        <dbReference type="Proteomes" id="UP000694390"/>
    </source>
</evidence>
<dbReference type="Pfam" id="PF16297">
    <property type="entry name" value="DUF4939"/>
    <property type="match status" value="1"/>
</dbReference>